<gene>
    <name evidence="6" type="ORF">ENS06_05655</name>
</gene>
<keyword evidence="6" id="KW-0378">Hydrolase</keyword>
<dbReference type="PANTHER" id="PTHR10359">
    <property type="entry name" value="A/G-SPECIFIC ADENINE GLYCOSYLASE/ENDONUCLEASE III"/>
    <property type="match status" value="1"/>
</dbReference>
<keyword evidence="1" id="KW-0004">4Fe-4S</keyword>
<dbReference type="Pfam" id="PF00730">
    <property type="entry name" value="HhH-GPD"/>
    <property type="match status" value="1"/>
</dbReference>
<evidence type="ECO:0000256" key="1">
    <source>
        <dbReference type="ARBA" id="ARBA00022485"/>
    </source>
</evidence>
<evidence type="ECO:0000313" key="6">
    <source>
        <dbReference type="EMBL" id="HFK96794.1"/>
    </source>
</evidence>
<dbReference type="AlphaFoldDB" id="A0A831ZRF9"/>
<dbReference type="GO" id="GO:0051539">
    <property type="term" value="F:4 iron, 4 sulfur cluster binding"/>
    <property type="evidence" value="ECO:0007669"/>
    <property type="project" value="UniProtKB-KW"/>
</dbReference>
<dbReference type="PANTHER" id="PTHR10359:SF19">
    <property type="entry name" value="DNA REPAIR GLYCOSYLASE MJ1434-RELATED"/>
    <property type="match status" value="1"/>
</dbReference>
<accession>A0A831ZRF9</accession>
<sequence length="220" mass="25406">MSLGRRRTFLLDLFHRLLDAFGPQGWWPADTPFEVIVGAILTQNTAWKNVTHAIRRLKEHDLLDPQKILDADPEKLRRCVQPAGFFNQKSQYLVTFCRHLQTLYGGNLSLFLSRDSDSLRRELLSLRGIGPETADSILLYAAQQPSFVVDAYTRRIFSAHGWVSPTIGYEALRHYFMDALPPDVYLFQEFHALLVRAGHLFCRRNPRCRECPVDGHPREQ</sequence>
<dbReference type="PIRSF" id="PIRSF001435">
    <property type="entry name" value="Nth"/>
    <property type="match status" value="1"/>
</dbReference>
<dbReference type="SMART" id="SM00478">
    <property type="entry name" value="ENDO3c"/>
    <property type="match status" value="1"/>
</dbReference>
<dbReference type="CDD" id="cd00056">
    <property type="entry name" value="ENDO3c"/>
    <property type="match status" value="1"/>
</dbReference>
<comment type="caution">
    <text evidence="6">The sequence shown here is derived from an EMBL/GenBank/DDBJ whole genome shotgun (WGS) entry which is preliminary data.</text>
</comment>
<protein>
    <submittedName>
        <fullName evidence="6">Endonuclease III domain-containing protein</fullName>
    </submittedName>
</protein>
<dbReference type="InterPro" id="IPR023170">
    <property type="entry name" value="HhH_base_excis_C"/>
</dbReference>
<dbReference type="InterPro" id="IPR003265">
    <property type="entry name" value="HhH-GPD_domain"/>
</dbReference>
<evidence type="ECO:0000259" key="5">
    <source>
        <dbReference type="SMART" id="SM00478"/>
    </source>
</evidence>
<keyword evidence="2" id="KW-0479">Metal-binding</keyword>
<dbReference type="GO" id="GO:0046872">
    <property type="term" value="F:metal ion binding"/>
    <property type="evidence" value="ECO:0007669"/>
    <property type="project" value="UniProtKB-KW"/>
</dbReference>
<keyword evidence="3" id="KW-0408">Iron</keyword>
<organism evidence="6">
    <name type="scientific">Desulfacinum infernum</name>
    <dbReference type="NCBI Taxonomy" id="35837"/>
    <lineage>
        <taxon>Bacteria</taxon>
        <taxon>Pseudomonadati</taxon>
        <taxon>Thermodesulfobacteriota</taxon>
        <taxon>Syntrophobacteria</taxon>
        <taxon>Syntrophobacterales</taxon>
        <taxon>Syntrophobacteraceae</taxon>
        <taxon>Desulfacinum</taxon>
    </lineage>
</organism>
<dbReference type="GO" id="GO:0004519">
    <property type="term" value="F:endonuclease activity"/>
    <property type="evidence" value="ECO:0007669"/>
    <property type="project" value="UniProtKB-KW"/>
</dbReference>
<reference evidence="6" key="1">
    <citation type="journal article" date="2020" name="mSystems">
        <title>Genome- and Community-Level Interaction Insights into Carbon Utilization and Element Cycling Functions of Hydrothermarchaeota in Hydrothermal Sediment.</title>
        <authorList>
            <person name="Zhou Z."/>
            <person name="Liu Y."/>
            <person name="Xu W."/>
            <person name="Pan J."/>
            <person name="Luo Z.H."/>
            <person name="Li M."/>
        </authorList>
    </citation>
    <scope>NUCLEOTIDE SEQUENCE [LARGE SCALE GENOMIC DNA]</scope>
    <source>
        <strain evidence="6">SpSt-456</strain>
    </source>
</reference>
<dbReference type="Gene3D" id="1.10.1670.10">
    <property type="entry name" value="Helix-hairpin-Helix base-excision DNA repair enzymes (C-terminal)"/>
    <property type="match status" value="1"/>
</dbReference>
<evidence type="ECO:0000256" key="2">
    <source>
        <dbReference type="ARBA" id="ARBA00022723"/>
    </source>
</evidence>
<proteinExistence type="predicted"/>
<dbReference type="Gene3D" id="1.10.340.30">
    <property type="entry name" value="Hypothetical protein, domain 2"/>
    <property type="match status" value="1"/>
</dbReference>
<feature type="domain" description="HhH-GPD" evidence="5">
    <location>
        <begin position="41"/>
        <end position="200"/>
    </location>
</feature>
<keyword evidence="4" id="KW-0411">Iron-sulfur</keyword>
<dbReference type="InterPro" id="IPR011257">
    <property type="entry name" value="DNA_glycosylase"/>
</dbReference>
<dbReference type="EMBL" id="DSTK01000016">
    <property type="protein sequence ID" value="HFK96794.1"/>
    <property type="molecule type" value="Genomic_DNA"/>
</dbReference>
<evidence type="ECO:0000256" key="3">
    <source>
        <dbReference type="ARBA" id="ARBA00023004"/>
    </source>
</evidence>
<keyword evidence="6" id="KW-0540">Nuclease</keyword>
<dbReference type="GO" id="GO:0006284">
    <property type="term" value="P:base-excision repair"/>
    <property type="evidence" value="ECO:0007669"/>
    <property type="project" value="InterPro"/>
</dbReference>
<evidence type="ECO:0000256" key="4">
    <source>
        <dbReference type="ARBA" id="ARBA00023014"/>
    </source>
</evidence>
<dbReference type="SUPFAM" id="SSF48150">
    <property type="entry name" value="DNA-glycosylase"/>
    <property type="match status" value="1"/>
</dbReference>
<name>A0A831ZRF9_9BACT</name>
<keyword evidence="6" id="KW-0255">Endonuclease</keyword>